<evidence type="ECO:0000259" key="4">
    <source>
        <dbReference type="PROSITE" id="PS51127"/>
    </source>
</evidence>
<feature type="signal peptide" evidence="3">
    <location>
        <begin position="1"/>
        <end position="24"/>
    </location>
</feature>
<evidence type="ECO:0000256" key="1">
    <source>
        <dbReference type="ARBA" id="ARBA00010116"/>
    </source>
</evidence>
<feature type="domain" description="Big-1" evidence="4">
    <location>
        <begin position="336"/>
        <end position="431"/>
    </location>
</feature>
<dbReference type="PROSITE" id="PS51257">
    <property type="entry name" value="PROKAR_LIPOPROTEIN"/>
    <property type="match status" value="1"/>
</dbReference>
<dbReference type="SUPFAM" id="SSF49373">
    <property type="entry name" value="Invasin/intimin cell-adhesion fragments"/>
    <property type="match status" value="3"/>
</dbReference>
<evidence type="ECO:0000313" key="5">
    <source>
        <dbReference type="EMBL" id="MDT0619680.1"/>
    </source>
</evidence>
<dbReference type="InterPro" id="IPR008964">
    <property type="entry name" value="Invasin/intimin_cell_adhesion"/>
</dbReference>
<keyword evidence="3" id="KW-0732">Signal</keyword>
<accession>A0ABU3BC49</accession>
<dbReference type="PROSITE" id="PS51127">
    <property type="entry name" value="BIG1"/>
    <property type="match status" value="1"/>
</dbReference>
<evidence type="ECO:0000313" key="6">
    <source>
        <dbReference type="Proteomes" id="UP001259982"/>
    </source>
</evidence>
<evidence type="ECO:0000256" key="2">
    <source>
        <dbReference type="SAM" id="MobiDB-lite"/>
    </source>
</evidence>
<proteinExistence type="inferred from homology"/>
<evidence type="ECO:0000256" key="3">
    <source>
        <dbReference type="SAM" id="SignalP"/>
    </source>
</evidence>
<dbReference type="Gene3D" id="2.60.40.10">
    <property type="entry name" value="Immunoglobulins"/>
    <property type="match status" value="4"/>
</dbReference>
<feature type="chain" id="PRO_5045489339" evidence="3">
    <location>
        <begin position="25"/>
        <end position="627"/>
    </location>
</feature>
<protein>
    <submittedName>
        <fullName evidence="5">Ig-like domain-containing protein</fullName>
    </submittedName>
</protein>
<dbReference type="InterPro" id="IPR013783">
    <property type="entry name" value="Ig-like_fold"/>
</dbReference>
<feature type="region of interest" description="Disordered" evidence="2">
    <location>
        <begin position="601"/>
        <end position="627"/>
    </location>
</feature>
<comment type="caution">
    <text evidence="5">The sequence shown here is derived from an EMBL/GenBank/DDBJ whole genome shotgun (WGS) entry which is preliminary data.</text>
</comment>
<dbReference type="RefSeq" id="WP_311660261.1">
    <property type="nucleotide sequence ID" value="NZ_JAVRHY010000018.1"/>
</dbReference>
<reference evidence="5 6" key="1">
    <citation type="submission" date="2023-09" db="EMBL/GenBank/DDBJ databases">
        <authorList>
            <person name="Rey-Velasco X."/>
        </authorList>
    </citation>
    <scope>NUCLEOTIDE SEQUENCE [LARGE SCALE GENOMIC DNA]</scope>
    <source>
        <strain evidence="5 6">P385</strain>
    </source>
</reference>
<comment type="similarity">
    <text evidence="1">Belongs to the intimin/invasin family.</text>
</comment>
<sequence>MSKMKSIPLLLASSILLLSGCGGSTEGQDGENGDGENPGTGANSVLAFAGAPQLNSDADQPEEGVAITAILRNANNNAVAGEPVDFSVDNDGTLIIGNTTTDENGRAQATLITPGNRATRTLRVTAASGSAQDSVNVDVIGTDLNLTGPDSIVLNDSASYTITLRDAGGAPITGENVAVDSALANTISASSLNTNNAGQIDFQLTANNAGDDTLTAQALGLTATREVSVSEDDFRLSSPMANIEVPTNTNRTVTVSWDQAGVPIPDGTNVTFSATRGSFVGSGSGTQTTTTSGGTASVEIASTTAGPTTIEAVGETAGESPSTRLNFEFVATVPELIVAQAVPQTLGSGEQSGIRAVVRDLANNPVKNQTVNFSVTGTSGGVLSAPTAVTDSSGIAEVTFTAGPITTGQRQIIVETSIPGSAVPSDQVQLTVARRAIDIEFGTGNVVEVPDEQRFVYPYQVLVTDTAGNPIEDAEVQLNIVPTRYFKGTFNLTDTDLDGTADRWVANVTAACINEDVDGDGFEEGEDLNNNGVLDPGNAAQVPTSVTTGEDGFASFGITYLQDRNQWVEVRLEATTDVAGSEDIAISTVVLPALADDINNVDVAPPGTPSPFGTQPEPTEPFCSNPS</sequence>
<feature type="region of interest" description="Disordered" evidence="2">
    <location>
        <begin position="22"/>
        <end position="44"/>
    </location>
</feature>
<name>A0ABU3BC49_9GAMM</name>
<organism evidence="5 6">
    <name type="scientific">Spectribacter acetivorans</name>
    <dbReference type="NCBI Taxonomy" id="3075603"/>
    <lineage>
        <taxon>Bacteria</taxon>
        <taxon>Pseudomonadati</taxon>
        <taxon>Pseudomonadota</taxon>
        <taxon>Gammaproteobacteria</taxon>
        <taxon>Salinisphaerales</taxon>
        <taxon>Salinisphaeraceae</taxon>
        <taxon>Spectribacter</taxon>
    </lineage>
</organism>
<dbReference type="InterPro" id="IPR003344">
    <property type="entry name" value="Big_1_dom"/>
</dbReference>
<feature type="compositionally biased region" description="Polar residues" evidence="2">
    <location>
        <begin position="611"/>
        <end position="627"/>
    </location>
</feature>
<dbReference type="EMBL" id="JAVRHY010000018">
    <property type="protein sequence ID" value="MDT0619680.1"/>
    <property type="molecule type" value="Genomic_DNA"/>
</dbReference>
<dbReference type="Proteomes" id="UP001259982">
    <property type="component" value="Unassembled WGS sequence"/>
</dbReference>
<dbReference type="Pfam" id="PF02369">
    <property type="entry name" value="Big_1"/>
    <property type="match status" value="2"/>
</dbReference>
<gene>
    <name evidence="5" type="ORF">RM531_14470</name>
</gene>
<dbReference type="SMART" id="SM00634">
    <property type="entry name" value="BID_1"/>
    <property type="match status" value="3"/>
</dbReference>
<keyword evidence="6" id="KW-1185">Reference proteome</keyword>